<evidence type="ECO:0000256" key="1">
    <source>
        <dbReference type="SAM" id="MobiDB-lite"/>
    </source>
</evidence>
<dbReference type="InterPro" id="IPR011598">
    <property type="entry name" value="bHLH_dom"/>
</dbReference>
<feature type="domain" description="BHLH" evidence="2">
    <location>
        <begin position="103"/>
        <end position="161"/>
    </location>
</feature>
<name>A0AAV2S5S0_MEGNR</name>
<feature type="compositionally biased region" description="Basic residues" evidence="1">
    <location>
        <begin position="87"/>
        <end position="108"/>
    </location>
</feature>
<protein>
    <recommendedName>
        <fullName evidence="2">BHLH domain-containing protein</fullName>
    </recommendedName>
</protein>
<organism evidence="3 4">
    <name type="scientific">Meganyctiphanes norvegica</name>
    <name type="common">Northern krill</name>
    <name type="synonym">Thysanopoda norvegica</name>
    <dbReference type="NCBI Taxonomy" id="48144"/>
    <lineage>
        <taxon>Eukaryota</taxon>
        <taxon>Metazoa</taxon>
        <taxon>Ecdysozoa</taxon>
        <taxon>Arthropoda</taxon>
        <taxon>Crustacea</taxon>
        <taxon>Multicrustacea</taxon>
        <taxon>Malacostraca</taxon>
        <taxon>Eumalacostraca</taxon>
        <taxon>Eucarida</taxon>
        <taxon>Euphausiacea</taxon>
        <taxon>Euphausiidae</taxon>
        <taxon>Meganyctiphanes</taxon>
    </lineage>
</organism>
<accession>A0AAV2S5S0</accession>
<dbReference type="Pfam" id="PF00010">
    <property type="entry name" value="HLH"/>
    <property type="match status" value="1"/>
</dbReference>
<dbReference type="InterPro" id="IPR036638">
    <property type="entry name" value="HLH_DNA-bd_sf"/>
</dbReference>
<feature type="region of interest" description="Disordered" evidence="1">
    <location>
        <begin position="39"/>
        <end position="112"/>
    </location>
</feature>
<dbReference type="SUPFAM" id="SSF47459">
    <property type="entry name" value="HLH, helix-loop-helix DNA-binding domain"/>
    <property type="match status" value="1"/>
</dbReference>
<evidence type="ECO:0000313" key="3">
    <source>
        <dbReference type="EMBL" id="CAL4158697.1"/>
    </source>
</evidence>
<dbReference type="Gene3D" id="4.10.280.10">
    <property type="entry name" value="Helix-loop-helix DNA-binding domain"/>
    <property type="match status" value="1"/>
</dbReference>
<reference evidence="3 4" key="1">
    <citation type="submission" date="2024-05" db="EMBL/GenBank/DDBJ databases">
        <authorList>
            <person name="Wallberg A."/>
        </authorList>
    </citation>
    <scope>NUCLEOTIDE SEQUENCE [LARGE SCALE GENOMIC DNA]</scope>
</reference>
<evidence type="ECO:0000259" key="2">
    <source>
        <dbReference type="PROSITE" id="PS50888"/>
    </source>
</evidence>
<feature type="region of interest" description="Disordered" evidence="1">
    <location>
        <begin position="9"/>
        <end position="28"/>
    </location>
</feature>
<dbReference type="GO" id="GO:0000981">
    <property type="term" value="F:DNA-binding transcription factor activity, RNA polymerase II-specific"/>
    <property type="evidence" value="ECO:0007669"/>
    <property type="project" value="TreeGrafter"/>
</dbReference>
<dbReference type="PANTHER" id="PTHR23349">
    <property type="entry name" value="BASIC HELIX-LOOP-HELIX TRANSCRIPTION FACTOR, TWIST"/>
    <property type="match status" value="1"/>
</dbReference>
<sequence length="354" mass="40612">MITCINTMEDEAPSRDNCPKDFVTGGSENLRDTVVDQENIHWSETNNNIMKDPTPEEKAEKYGLRPRTIIKRLQQETKRQEPPQPKPKQKRTKKARPAPLSKYRRKTANARERDRMKAVNVAFESLRRVLPESVEQQQGVPANTTTKITTLRLAVNYIQALTKVLENPQQQQQQQHEYTRENVIIKQEQNCDIKSEREVKIERSQITHLIDTKNVIINTHYPKYTSTLDQKYQQISVPQQQPYMPELNVMEYEVQTPGDVLPKQPQDFCSLLTSSPEYSYFSLSSNSSSSLDSHGSSTSDLDELLSEDSHLLEGNLNVFQDISSFSETDPFDVLLSTDIGCDKSGICYTDQMYS</sequence>
<dbReference type="AlphaFoldDB" id="A0AAV2S5S0"/>
<dbReference type="CDD" id="cd11431">
    <property type="entry name" value="bHLH_TS_taxi_Dei"/>
    <property type="match status" value="1"/>
</dbReference>
<gene>
    <name evidence="3" type="ORF">MNOR_LOCUS32114</name>
</gene>
<feature type="compositionally biased region" description="Basic and acidic residues" evidence="1">
    <location>
        <begin position="53"/>
        <end position="63"/>
    </location>
</feature>
<dbReference type="InterPro" id="IPR050283">
    <property type="entry name" value="E-box_TF_Regulators"/>
</dbReference>
<dbReference type="EMBL" id="CAXKWB010042928">
    <property type="protein sequence ID" value="CAL4158697.1"/>
    <property type="molecule type" value="Genomic_DNA"/>
</dbReference>
<dbReference type="PROSITE" id="PS50888">
    <property type="entry name" value="BHLH"/>
    <property type="match status" value="1"/>
</dbReference>
<comment type="caution">
    <text evidence="3">The sequence shown here is derived from an EMBL/GenBank/DDBJ whole genome shotgun (WGS) entry which is preliminary data.</text>
</comment>
<dbReference type="GO" id="GO:0046983">
    <property type="term" value="F:protein dimerization activity"/>
    <property type="evidence" value="ECO:0007669"/>
    <property type="project" value="InterPro"/>
</dbReference>
<evidence type="ECO:0000313" key="4">
    <source>
        <dbReference type="Proteomes" id="UP001497623"/>
    </source>
</evidence>
<proteinExistence type="predicted"/>
<dbReference type="Proteomes" id="UP001497623">
    <property type="component" value="Unassembled WGS sequence"/>
</dbReference>
<dbReference type="SMART" id="SM00353">
    <property type="entry name" value="HLH"/>
    <property type="match status" value="1"/>
</dbReference>
<keyword evidence="4" id="KW-1185">Reference proteome</keyword>
<dbReference type="PANTHER" id="PTHR23349:SF111">
    <property type="entry name" value="BHLH DOMAIN-CONTAINING PROTEIN"/>
    <property type="match status" value="1"/>
</dbReference>
<dbReference type="GO" id="GO:0032502">
    <property type="term" value="P:developmental process"/>
    <property type="evidence" value="ECO:0007669"/>
    <property type="project" value="TreeGrafter"/>
</dbReference>
<dbReference type="GO" id="GO:0000977">
    <property type="term" value="F:RNA polymerase II transcription regulatory region sequence-specific DNA binding"/>
    <property type="evidence" value="ECO:0007669"/>
    <property type="project" value="TreeGrafter"/>
</dbReference>